<dbReference type="STRING" id="309798.COPRO5265_0745"/>
<keyword evidence="4 7" id="KW-0408">Iron</keyword>
<feature type="domain" description="IspG C-terminal" evidence="9">
    <location>
        <begin position="262"/>
        <end position="348"/>
    </location>
</feature>
<keyword evidence="2 7" id="KW-0479">Metal-binding</keyword>
<dbReference type="SUPFAM" id="SSF56014">
    <property type="entry name" value="Nitrite and sulphite reductase 4Fe-4S domain-like"/>
    <property type="match status" value="1"/>
</dbReference>
<evidence type="ECO:0000313" key="11">
    <source>
        <dbReference type="Proteomes" id="UP000001732"/>
    </source>
</evidence>
<evidence type="ECO:0000259" key="8">
    <source>
        <dbReference type="Pfam" id="PF04551"/>
    </source>
</evidence>
<keyword evidence="1 7" id="KW-0004">4Fe-4S</keyword>
<comment type="similarity">
    <text evidence="7">Belongs to the IspG family.</text>
</comment>
<dbReference type="GO" id="GO:0046429">
    <property type="term" value="F:4-hydroxy-3-methylbut-2-en-1-yl diphosphate synthase activity (ferredoxin)"/>
    <property type="evidence" value="ECO:0007669"/>
    <property type="project" value="UniProtKB-UniRule"/>
</dbReference>
<feature type="binding site" evidence="7">
    <location>
        <position position="265"/>
    </location>
    <ligand>
        <name>[4Fe-4S] cluster</name>
        <dbReference type="ChEBI" id="CHEBI:49883"/>
    </ligand>
</feature>
<protein>
    <recommendedName>
        <fullName evidence="7">4-hydroxy-3-methylbut-2-en-1-yl diphosphate synthase (flavodoxin)</fullName>
        <ecNumber evidence="7">1.17.7.3</ecNumber>
    </recommendedName>
    <alternativeName>
        <fullName evidence="7">1-hydroxy-2-methyl-2-(E)-butenyl 4-diphosphate synthase</fullName>
    </alternativeName>
</protein>
<gene>
    <name evidence="7 10" type="primary">ispG</name>
    <name evidence="10" type="ordered locus">COPRO5265_0745</name>
</gene>
<sequence>MDVQRRKTKAVSVGNLVIGGGAPVVVQTMLKTNIIDLNAALEELRQDVAAGAQLIRFAVPDERAARNIGILVRQSPVPLVADIHFDPNLALIALESGVSKLRLNPGTIKDKVARREIVLLAKEKNIPIRIGLNTGSLPLERRRNSESLVDFAVRVMTEEVDMLRELSFENIVLSIKSSDPVENIAINRKLAQCFDYPIHLGVTEAGQGTEGLIYSVTGMAPLLLEGIGDTIRVSLNGPSVDEVEAAYHLLRACGVLKRGVHVVACPTCGRLERKTWDVVANLRERLKDVEEPLVIAVMGCMVNGPQEASRADIGVALGKVGAVLFKKGQVVRVIKPNEDIAEVILSELKTGEVEKKL</sequence>
<feature type="binding site" evidence="7">
    <location>
        <position position="268"/>
    </location>
    <ligand>
        <name>[4Fe-4S] cluster</name>
        <dbReference type="ChEBI" id="CHEBI:49883"/>
    </ligand>
</feature>
<comment type="cofactor">
    <cofactor evidence="7">
        <name>[4Fe-4S] cluster</name>
        <dbReference type="ChEBI" id="CHEBI:49883"/>
    </cofactor>
    <text evidence="7">Binds 1 [4Fe-4S] cluster.</text>
</comment>
<evidence type="ECO:0000256" key="5">
    <source>
        <dbReference type="ARBA" id="ARBA00023014"/>
    </source>
</evidence>
<dbReference type="SUPFAM" id="SSF51717">
    <property type="entry name" value="Dihydropteroate synthetase-like"/>
    <property type="match status" value="1"/>
</dbReference>
<dbReference type="UniPathway" id="UPA00056">
    <property type="reaction ID" value="UER00096"/>
</dbReference>
<evidence type="ECO:0000256" key="1">
    <source>
        <dbReference type="ARBA" id="ARBA00022485"/>
    </source>
</evidence>
<dbReference type="GO" id="GO:0019288">
    <property type="term" value="P:isopentenyl diphosphate biosynthetic process, methylerythritol 4-phosphate pathway"/>
    <property type="evidence" value="ECO:0007669"/>
    <property type="project" value="UniProtKB-UniRule"/>
</dbReference>
<keyword evidence="5 7" id="KW-0411">Iron-sulfur</keyword>
<dbReference type="Proteomes" id="UP000001732">
    <property type="component" value="Chromosome"/>
</dbReference>
<dbReference type="Pfam" id="PF26540">
    <property type="entry name" value="GcpE_C"/>
    <property type="match status" value="1"/>
</dbReference>
<dbReference type="InterPro" id="IPR045854">
    <property type="entry name" value="NO2/SO3_Rdtase_4Fe4S_sf"/>
</dbReference>
<dbReference type="InterPro" id="IPR016425">
    <property type="entry name" value="IspG_bac"/>
</dbReference>
<keyword evidence="11" id="KW-1185">Reference proteome</keyword>
<dbReference type="InterPro" id="IPR058578">
    <property type="entry name" value="IspG_TIM"/>
</dbReference>
<comment type="catalytic activity">
    <reaction evidence="7">
        <text>(2E)-4-hydroxy-3-methylbut-2-enyl diphosphate + oxidized [flavodoxin] + H2O + 2 H(+) = 2-C-methyl-D-erythritol 2,4-cyclic diphosphate + reduced [flavodoxin]</text>
        <dbReference type="Rhea" id="RHEA:43604"/>
        <dbReference type="Rhea" id="RHEA-COMP:10622"/>
        <dbReference type="Rhea" id="RHEA-COMP:10623"/>
        <dbReference type="ChEBI" id="CHEBI:15377"/>
        <dbReference type="ChEBI" id="CHEBI:15378"/>
        <dbReference type="ChEBI" id="CHEBI:57618"/>
        <dbReference type="ChEBI" id="CHEBI:58210"/>
        <dbReference type="ChEBI" id="CHEBI:58483"/>
        <dbReference type="ChEBI" id="CHEBI:128753"/>
        <dbReference type="EC" id="1.17.7.3"/>
    </reaction>
</comment>
<dbReference type="GO" id="GO:0016114">
    <property type="term" value="P:terpenoid biosynthetic process"/>
    <property type="evidence" value="ECO:0007669"/>
    <property type="project" value="InterPro"/>
</dbReference>
<evidence type="ECO:0000256" key="7">
    <source>
        <dbReference type="HAMAP-Rule" id="MF_00159"/>
    </source>
</evidence>
<comment type="function">
    <text evidence="7">Converts 2C-methyl-D-erythritol 2,4-cyclodiphosphate (ME-2,4cPP) into 1-hydroxy-2-methyl-2-(E)-butenyl 4-diphosphate.</text>
</comment>
<evidence type="ECO:0000256" key="3">
    <source>
        <dbReference type="ARBA" id="ARBA00023002"/>
    </source>
</evidence>
<keyword evidence="6 7" id="KW-0414">Isoprene biosynthesis</keyword>
<reference evidence="11" key="1">
    <citation type="submission" date="2008-08" db="EMBL/GenBank/DDBJ databases">
        <title>The complete genome sequence of Coprothermobacter proteolyticus strain ATCC 5245 / DSM 5265 / BT.</title>
        <authorList>
            <person name="Dodson R.J."/>
            <person name="Durkin A.S."/>
            <person name="Wu M."/>
            <person name="Eisen J."/>
            <person name="Sutton G."/>
        </authorList>
    </citation>
    <scope>NUCLEOTIDE SEQUENCE [LARGE SCALE GENOMIC DNA]</scope>
    <source>
        <strain evidence="11">ATCC 35245 / DSM 5265 / OCM 4 / BT</strain>
    </source>
</reference>
<evidence type="ECO:0000313" key="10">
    <source>
        <dbReference type="EMBL" id="ACI17936.1"/>
    </source>
</evidence>
<accession>B5Y8J6</accession>
<dbReference type="Pfam" id="PF04551">
    <property type="entry name" value="GcpE"/>
    <property type="match status" value="1"/>
</dbReference>
<dbReference type="AlphaFoldDB" id="B5Y8J6"/>
<dbReference type="Gene3D" id="3.20.20.20">
    <property type="entry name" value="Dihydropteroate synthase-like"/>
    <property type="match status" value="1"/>
</dbReference>
<dbReference type="KEGG" id="cpo:COPRO5265_0745"/>
<dbReference type="NCBIfam" id="TIGR00612">
    <property type="entry name" value="ispG_gcpE"/>
    <property type="match status" value="1"/>
</dbReference>
<dbReference type="PANTHER" id="PTHR30454">
    <property type="entry name" value="4-HYDROXY-3-METHYLBUT-2-EN-1-YL DIPHOSPHATE SYNTHASE"/>
    <property type="match status" value="1"/>
</dbReference>
<dbReference type="GO" id="GO:0005506">
    <property type="term" value="F:iron ion binding"/>
    <property type="evidence" value="ECO:0007669"/>
    <property type="project" value="InterPro"/>
</dbReference>
<dbReference type="InterPro" id="IPR058579">
    <property type="entry name" value="IspG_C"/>
</dbReference>
<evidence type="ECO:0000259" key="9">
    <source>
        <dbReference type="Pfam" id="PF26540"/>
    </source>
</evidence>
<dbReference type="InterPro" id="IPR004588">
    <property type="entry name" value="IspG_bac-typ"/>
</dbReference>
<dbReference type="EMBL" id="CP001145">
    <property type="protein sequence ID" value="ACI17936.1"/>
    <property type="molecule type" value="Genomic_DNA"/>
</dbReference>
<reference evidence="10 11" key="2">
    <citation type="journal article" date="2014" name="Genome Announc.">
        <title>Complete Genome Sequence of Coprothermobacter proteolyticus DSM 5265.</title>
        <authorList>
            <person name="Alexiev A."/>
            <person name="Coil D.A."/>
            <person name="Badger J.H."/>
            <person name="Enticknap J."/>
            <person name="Ward N."/>
            <person name="Robb F.T."/>
            <person name="Eisen J.A."/>
        </authorList>
    </citation>
    <scope>NUCLEOTIDE SEQUENCE [LARGE SCALE GENOMIC DNA]</scope>
    <source>
        <strain evidence="11">ATCC 35245 / DSM 5265 / OCM 4 / BT</strain>
    </source>
</reference>
<organism evidence="10 11">
    <name type="scientific">Coprothermobacter proteolyticus (strain ATCC 35245 / DSM 5265 / OCM 4 / BT)</name>
    <dbReference type="NCBI Taxonomy" id="309798"/>
    <lineage>
        <taxon>Bacteria</taxon>
        <taxon>Pseudomonadati</taxon>
        <taxon>Coprothermobacterota</taxon>
        <taxon>Coprothermobacteria</taxon>
        <taxon>Coprothermobacterales</taxon>
        <taxon>Coprothermobacteraceae</taxon>
        <taxon>Coprothermobacter</taxon>
    </lineage>
</organism>
<keyword evidence="3 7" id="KW-0560">Oxidoreductase</keyword>
<dbReference type="HAMAP" id="MF_00159">
    <property type="entry name" value="IspG"/>
    <property type="match status" value="1"/>
</dbReference>
<dbReference type="GO" id="GO:0141197">
    <property type="term" value="F:4-hydroxy-3-methylbut-2-enyl-diphosphate synthase activity (flavodoxin)"/>
    <property type="evidence" value="ECO:0007669"/>
    <property type="project" value="UniProtKB-EC"/>
</dbReference>
<dbReference type="RefSeq" id="WP_012544587.1">
    <property type="nucleotide sequence ID" value="NC_011295.1"/>
</dbReference>
<dbReference type="PIRSF" id="PIRSF004640">
    <property type="entry name" value="IspG"/>
    <property type="match status" value="1"/>
</dbReference>
<feature type="binding site" evidence="7">
    <location>
        <position position="300"/>
    </location>
    <ligand>
        <name>[4Fe-4S] cluster</name>
        <dbReference type="ChEBI" id="CHEBI:49883"/>
    </ligand>
</feature>
<evidence type="ECO:0000256" key="2">
    <source>
        <dbReference type="ARBA" id="ARBA00022723"/>
    </source>
</evidence>
<feature type="binding site" evidence="7">
    <location>
        <position position="307"/>
    </location>
    <ligand>
        <name>[4Fe-4S] cluster</name>
        <dbReference type="ChEBI" id="CHEBI:49883"/>
    </ligand>
</feature>
<dbReference type="NCBIfam" id="NF001540">
    <property type="entry name" value="PRK00366.1"/>
    <property type="match status" value="1"/>
</dbReference>
<dbReference type="OrthoDB" id="9803214at2"/>
<dbReference type="EC" id="1.17.7.3" evidence="7"/>
<proteinExistence type="inferred from homology"/>
<name>B5Y8J6_COPPD</name>
<evidence type="ECO:0000256" key="6">
    <source>
        <dbReference type="ARBA" id="ARBA00023229"/>
    </source>
</evidence>
<feature type="domain" description="IspG TIM-barrel" evidence="8">
    <location>
        <begin position="8"/>
        <end position="246"/>
    </location>
</feature>
<dbReference type="PANTHER" id="PTHR30454:SF0">
    <property type="entry name" value="4-HYDROXY-3-METHYLBUT-2-EN-1-YL DIPHOSPHATE SYNTHASE (FERREDOXIN), CHLOROPLASTIC"/>
    <property type="match status" value="1"/>
</dbReference>
<comment type="pathway">
    <text evidence="7">Isoprenoid biosynthesis; isopentenyl diphosphate biosynthesis via DXP pathway; isopentenyl diphosphate from 1-deoxy-D-xylulose 5-phosphate: step 5/6.</text>
</comment>
<evidence type="ECO:0000256" key="4">
    <source>
        <dbReference type="ARBA" id="ARBA00023004"/>
    </source>
</evidence>
<dbReference type="GO" id="GO:0051539">
    <property type="term" value="F:4 iron, 4 sulfur cluster binding"/>
    <property type="evidence" value="ECO:0007669"/>
    <property type="project" value="UniProtKB-UniRule"/>
</dbReference>
<dbReference type="eggNOG" id="COG0821">
    <property type="taxonomic scope" value="Bacteria"/>
</dbReference>
<dbReference type="HOGENOM" id="CLU_042258_0_0_9"/>
<dbReference type="InterPro" id="IPR011005">
    <property type="entry name" value="Dihydropteroate_synth-like_sf"/>
</dbReference>
<dbReference type="Gene3D" id="3.30.413.10">
    <property type="entry name" value="Sulfite Reductase Hemoprotein, domain 1"/>
    <property type="match status" value="1"/>
</dbReference>